<proteinExistence type="predicted"/>
<evidence type="ECO:0000313" key="2">
    <source>
        <dbReference type="Proteomes" id="UP000740926"/>
    </source>
</evidence>
<dbReference type="Proteomes" id="UP000740926">
    <property type="component" value="Unassembled WGS sequence"/>
</dbReference>
<sequence length="158" mass="17020">MLEQQLQGLRTRARQQQVHTLALPQGLHGYQVLRHVIDDQQVDRGLRLRRVRWQQVHANNSFRRRHINSRGSTASAPACCRAEAGIIDASASSGHCSQARPPAARTAATPSLPSLLAPVSNSASTCAPNTAASATTSARVAVSSRLMPTESLSIARRL</sequence>
<gene>
    <name evidence="1" type="ORF">G6F50_016036</name>
</gene>
<organism evidence="1 2">
    <name type="scientific">Rhizopus delemar</name>
    <dbReference type="NCBI Taxonomy" id="936053"/>
    <lineage>
        <taxon>Eukaryota</taxon>
        <taxon>Fungi</taxon>
        <taxon>Fungi incertae sedis</taxon>
        <taxon>Mucoromycota</taxon>
        <taxon>Mucoromycotina</taxon>
        <taxon>Mucoromycetes</taxon>
        <taxon>Mucorales</taxon>
        <taxon>Mucorineae</taxon>
        <taxon>Rhizopodaceae</taxon>
        <taxon>Rhizopus</taxon>
    </lineage>
</organism>
<accession>A0A9P6XV09</accession>
<name>A0A9P6XV09_9FUNG</name>
<protein>
    <submittedName>
        <fullName evidence="1">Uncharacterized protein</fullName>
    </submittedName>
</protein>
<dbReference type="EMBL" id="JAANIU010009560">
    <property type="protein sequence ID" value="KAG1532944.1"/>
    <property type="molecule type" value="Genomic_DNA"/>
</dbReference>
<keyword evidence="2" id="KW-1185">Reference proteome</keyword>
<comment type="caution">
    <text evidence="1">The sequence shown here is derived from an EMBL/GenBank/DDBJ whole genome shotgun (WGS) entry which is preliminary data.</text>
</comment>
<evidence type="ECO:0000313" key="1">
    <source>
        <dbReference type="EMBL" id="KAG1532944.1"/>
    </source>
</evidence>
<reference evidence="1 2" key="1">
    <citation type="journal article" date="2020" name="Microb. Genom.">
        <title>Genetic diversity of clinical and environmental Mucorales isolates obtained from an investigation of mucormycosis cases among solid organ transplant recipients.</title>
        <authorList>
            <person name="Nguyen M.H."/>
            <person name="Kaul D."/>
            <person name="Muto C."/>
            <person name="Cheng S.J."/>
            <person name="Richter R.A."/>
            <person name="Bruno V.M."/>
            <person name="Liu G."/>
            <person name="Beyhan S."/>
            <person name="Sundermann A.J."/>
            <person name="Mounaud S."/>
            <person name="Pasculle A.W."/>
            <person name="Nierman W.C."/>
            <person name="Driscoll E."/>
            <person name="Cumbie R."/>
            <person name="Clancy C.J."/>
            <person name="Dupont C.L."/>
        </authorList>
    </citation>
    <scope>NUCLEOTIDE SEQUENCE [LARGE SCALE GENOMIC DNA]</scope>
    <source>
        <strain evidence="1 2">GL24</strain>
    </source>
</reference>
<dbReference type="AlphaFoldDB" id="A0A9P6XV09"/>